<sequence length="304" mass="34201">MSPKKTIENKKTSHKRDQPKMIKKEEEEDIRLPNKKDDHKQEDIISKDLNVRSSAHIDSKDSFEKSPKLLCIADYEISGDILDFQTLLANSTEDISKRMRPIVPIADEIDYIPIVTFNDDMFEAFLPTSNNTKEDTPNFSMVHTAFAKMFSKSKEPIAILIMSQPAHTPCVEFIPIISTNLRWGTATETHDPNLIRLSKVFPVNIDERTQACNTKDGVPFRVPFLSEVIAKIEQNPLWQIGVEKLVTESTINHTPPEARNIGTVVDSVKGGFGSLTKSLANIQISEASSHSLVVCHYAVMRKTP</sequence>
<proteinExistence type="predicted"/>
<dbReference type="Proteomes" id="UP000634136">
    <property type="component" value="Unassembled WGS sequence"/>
</dbReference>
<keyword evidence="3" id="KW-1185">Reference proteome</keyword>
<organism evidence="2 3">
    <name type="scientific">Senna tora</name>
    <dbReference type="NCBI Taxonomy" id="362788"/>
    <lineage>
        <taxon>Eukaryota</taxon>
        <taxon>Viridiplantae</taxon>
        <taxon>Streptophyta</taxon>
        <taxon>Embryophyta</taxon>
        <taxon>Tracheophyta</taxon>
        <taxon>Spermatophyta</taxon>
        <taxon>Magnoliopsida</taxon>
        <taxon>eudicotyledons</taxon>
        <taxon>Gunneridae</taxon>
        <taxon>Pentapetalae</taxon>
        <taxon>rosids</taxon>
        <taxon>fabids</taxon>
        <taxon>Fabales</taxon>
        <taxon>Fabaceae</taxon>
        <taxon>Caesalpinioideae</taxon>
        <taxon>Cassia clade</taxon>
        <taxon>Senna</taxon>
    </lineage>
</organism>
<evidence type="ECO:0000313" key="3">
    <source>
        <dbReference type="Proteomes" id="UP000634136"/>
    </source>
</evidence>
<accession>A0A834T5D9</accession>
<evidence type="ECO:0000313" key="2">
    <source>
        <dbReference type="EMBL" id="KAF7815325.1"/>
    </source>
</evidence>
<protein>
    <submittedName>
        <fullName evidence="2">Putative ribonuclease H protein</fullName>
    </submittedName>
</protein>
<name>A0A834T5D9_9FABA</name>
<feature type="region of interest" description="Disordered" evidence="1">
    <location>
        <begin position="1"/>
        <end position="44"/>
    </location>
</feature>
<comment type="caution">
    <text evidence="2">The sequence shown here is derived from an EMBL/GenBank/DDBJ whole genome shotgun (WGS) entry which is preliminary data.</text>
</comment>
<reference evidence="2" key="1">
    <citation type="submission" date="2020-09" db="EMBL/GenBank/DDBJ databases">
        <title>Genome-Enabled Discovery of Anthraquinone Biosynthesis in Senna tora.</title>
        <authorList>
            <person name="Kang S.-H."/>
            <person name="Pandey R.P."/>
            <person name="Lee C.-M."/>
            <person name="Sim J.-S."/>
            <person name="Jeong J.-T."/>
            <person name="Choi B.-S."/>
            <person name="Jung M."/>
            <person name="Ginzburg D."/>
            <person name="Zhao K."/>
            <person name="Won S.Y."/>
            <person name="Oh T.-J."/>
            <person name="Yu Y."/>
            <person name="Kim N.-H."/>
            <person name="Lee O.R."/>
            <person name="Lee T.-H."/>
            <person name="Bashyal P."/>
            <person name="Kim T.-S."/>
            <person name="Lee W.-H."/>
            <person name="Kawkins C."/>
            <person name="Kim C.-K."/>
            <person name="Kim J.S."/>
            <person name="Ahn B.O."/>
            <person name="Rhee S.Y."/>
            <person name="Sohng J.K."/>
        </authorList>
    </citation>
    <scope>NUCLEOTIDE SEQUENCE</scope>
    <source>
        <tissue evidence="2">Leaf</tissue>
    </source>
</reference>
<gene>
    <name evidence="2" type="ORF">G2W53_029294</name>
</gene>
<dbReference type="EMBL" id="JAAIUW010000009">
    <property type="protein sequence ID" value="KAF7815325.1"/>
    <property type="molecule type" value="Genomic_DNA"/>
</dbReference>
<evidence type="ECO:0000256" key="1">
    <source>
        <dbReference type="SAM" id="MobiDB-lite"/>
    </source>
</evidence>
<dbReference type="AlphaFoldDB" id="A0A834T5D9"/>